<sequence length="178" mass="18702">MVSFKTITLSCLALAPWGINAGACKPASSSLVLSTISTTAMSEAPTTTTIPPTTTSEATASEVTTTSTTSTAPCPTWSQITPPPADKVCGKEVSRGSFENSPAYLTFPMSQTGLTGCAKYCGDRPECVSFYAENFVPGPGAPTFKVCALFKAYEKDIPFAQGNEGQYFELGCFACIRD</sequence>
<dbReference type="Proteomes" id="UP000622797">
    <property type="component" value="Unassembled WGS sequence"/>
</dbReference>
<name>A0A8H4TWE5_9HYPO</name>
<reference evidence="3" key="1">
    <citation type="journal article" date="2020" name="BMC Genomics">
        <title>Correction to: Identification and distribution of gene clusters required for synthesis of sphingolipid metabolism inhibitors in diverse species of the filamentous fungus Fusarium.</title>
        <authorList>
            <person name="Kim H.S."/>
            <person name="Lohmar J.M."/>
            <person name="Busman M."/>
            <person name="Brown D.W."/>
            <person name="Naumann T.A."/>
            <person name="Divon H.H."/>
            <person name="Lysoe E."/>
            <person name="Uhlig S."/>
            <person name="Proctor R.H."/>
        </authorList>
    </citation>
    <scope>NUCLEOTIDE SEQUENCE</scope>
    <source>
        <strain evidence="3">NRRL 20472</strain>
    </source>
</reference>
<feature type="compositionally biased region" description="Low complexity" evidence="1">
    <location>
        <begin position="43"/>
        <end position="76"/>
    </location>
</feature>
<feature type="signal peptide" evidence="2">
    <location>
        <begin position="1"/>
        <end position="21"/>
    </location>
</feature>
<evidence type="ECO:0000256" key="1">
    <source>
        <dbReference type="SAM" id="MobiDB-lite"/>
    </source>
</evidence>
<dbReference type="OrthoDB" id="5099182at2759"/>
<accession>A0A8H4TWE5</accession>
<evidence type="ECO:0000313" key="4">
    <source>
        <dbReference type="Proteomes" id="UP000622797"/>
    </source>
</evidence>
<evidence type="ECO:0000313" key="3">
    <source>
        <dbReference type="EMBL" id="KAF4965261.1"/>
    </source>
</evidence>
<dbReference type="EMBL" id="JABEXW010000361">
    <property type="protein sequence ID" value="KAF4965261.1"/>
    <property type="molecule type" value="Genomic_DNA"/>
</dbReference>
<comment type="caution">
    <text evidence="3">The sequence shown here is derived from an EMBL/GenBank/DDBJ whole genome shotgun (WGS) entry which is preliminary data.</text>
</comment>
<proteinExistence type="predicted"/>
<gene>
    <name evidence="3" type="ORF">FSARC_6911</name>
</gene>
<protein>
    <recommendedName>
        <fullName evidence="5">Apple domain-containing protein</fullName>
    </recommendedName>
</protein>
<keyword evidence="2" id="KW-0732">Signal</keyword>
<feature type="region of interest" description="Disordered" evidence="1">
    <location>
        <begin position="43"/>
        <end position="77"/>
    </location>
</feature>
<keyword evidence="4" id="KW-1185">Reference proteome</keyword>
<reference evidence="3" key="2">
    <citation type="submission" date="2020-05" db="EMBL/GenBank/DDBJ databases">
        <authorList>
            <person name="Kim H.-S."/>
            <person name="Proctor R.H."/>
            <person name="Brown D.W."/>
        </authorList>
    </citation>
    <scope>NUCLEOTIDE SEQUENCE</scope>
    <source>
        <strain evidence="3">NRRL 20472</strain>
    </source>
</reference>
<evidence type="ECO:0000256" key="2">
    <source>
        <dbReference type="SAM" id="SignalP"/>
    </source>
</evidence>
<feature type="chain" id="PRO_5034439266" description="Apple domain-containing protein" evidence="2">
    <location>
        <begin position="22"/>
        <end position="178"/>
    </location>
</feature>
<organism evidence="3 4">
    <name type="scientific">Fusarium sarcochroum</name>
    <dbReference type="NCBI Taxonomy" id="1208366"/>
    <lineage>
        <taxon>Eukaryota</taxon>
        <taxon>Fungi</taxon>
        <taxon>Dikarya</taxon>
        <taxon>Ascomycota</taxon>
        <taxon>Pezizomycotina</taxon>
        <taxon>Sordariomycetes</taxon>
        <taxon>Hypocreomycetidae</taxon>
        <taxon>Hypocreales</taxon>
        <taxon>Nectriaceae</taxon>
        <taxon>Fusarium</taxon>
        <taxon>Fusarium lateritium species complex</taxon>
    </lineage>
</organism>
<evidence type="ECO:0008006" key="5">
    <source>
        <dbReference type="Google" id="ProtNLM"/>
    </source>
</evidence>
<dbReference type="AlphaFoldDB" id="A0A8H4TWE5"/>